<evidence type="ECO:0000256" key="2">
    <source>
        <dbReference type="ARBA" id="ARBA00022516"/>
    </source>
</evidence>
<dbReference type="InterPro" id="IPR020568">
    <property type="entry name" value="Ribosomal_Su5_D2-typ_SF"/>
</dbReference>
<dbReference type="InterPro" id="IPR013750">
    <property type="entry name" value="GHMP_kinase_C_dom"/>
</dbReference>
<dbReference type="GO" id="GO:0005829">
    <property type="term" value="C:cytosol"/>
    <property type="evidence" value="ECO:0007669"/>
    <property type="project" value="TreeGrafter"/>
</dbReference>
<dbReference type="Pfam" id="PF08544">
    <property type="entry name" value="GHMP_kinases_C"/>
    <property type="match status" value="1"/>
</dbReference>
<dbReference type="InterPro" id="IPR006205">
    <property type="entry name" value="Mev_gal_kin"/>
</dbReference>
<feature type="domain" description="GHMP kinase C-terminal" evidence="11">
    <location>
        <begin position="227"/>
        <end position="305"/>
    </location>
</feature>
<dbReference type="InterPro" id="IPR014721">
    <property type="entry name" value="Ribsml_uS5_D2-typ_fold_subgr"/>
</dbReference>
<reference evidence="12" key="1">
    <citation type="submission" date="2023-12" db="EMBL/GenBank/DDBJ databases">
        <title>Dolosigranulum savutii sp. nov. isolated from human upper respiratory samples collected in Botswana.</title>
        <authorList>
            <person name="Kelly M.S."/>
        </authorList>
    </citation>
    <scope>NUCLEOTIDE SEQUENCE</scope>
    <source>
        <strain evidence="12">MSK294</strain>
    </source>
</reference>
<evidence type="ECO:0000256" key="8">
    <source>
        <dbReference type="ARBA" id="ARBA00023098"/>
    </source>
</evidence>
<dbReference type="InterPro" id="IPR036554">
    <property type="entry name" value="GHMP_kinase_C_sf"/>
</dbReference>
<keyword evidence="5 12" id="KW-0418">Kinase</keyword>
<evidence type="ECO:0000256" key="4">
    <source>
        <dbReference type="ARBA" id="ARBA00022741"/>
    </source>
</evidence>
<dbReference type="Gene3D" id="3.30.70.890">
    <property type="entry name" value="GHMP kinase, C-terminal domain"/>
    <property type="match status" value="1"/>
</dbReference>
<dbReference type="SUPFAM" id="SSF54211">
    <property type="entry name" value="Ribosomal protein S5 domain 2-like"/>
    <property type="match status" value="1"/>
</dbReference>
<keyword evidence="3 12" id="KW-0808">Transferase</keyword>
<keyword evidence="6" id="KW-0067">ATP-binding</keyword>
<evidence type="ECO:0000256" key="6">
    <source>
        <dbReference type="ARBA" id="ARBA00022840"/>
    </source>
</evidence>
<name>A0AB74U128_9LACT</name>
<keyword evidence="2" id="KW-0444">Lipid biosynthesis</keyword>
<dbReference type="GO" id="GO:0005524">
    <property type="term" value="F:ATP binding"/>
    <property type="evidence" value="ECO:0007669"/>
    <property type="project" value="UniProtKB-KW"/>
</dbReference>
<keyword evidence="7" id="KW-0460">Magnesium</keyword>
<dbReference type="KEGG" id="dst:VUQ06_06135"/>
<organism evidence="12">
    <name type="scientific">Dolosigranulum savutiense</name>
    <dbReference type="NCBI Taxonomy" id="3110288"/>
    <lineage>
        <taxon>Bacteria</taxon>
        <taxon>Bacillati</taxon>
        <taxon>Bacillota</taxon>
        <taxon>Bacilli</taxon>
        <taxon>Lactobacillales</taxon>
        <taxon>Carnobacteriaceae</taxon>
        <taxon>Dolosigranulum</taxon>
    </lineage>
</organism>
<feature type="domain" description="GHMP kinase N-terminal" evidence="10">
    <location>
        <begin position="76"/>
        <end position="153"/>
    </location>
</feature>
<evidence type="ECO:0000313" key="12">
    <source>
        <dbReference type="EMBL" id="XBC49080.1"/>
    </source>
</evidence>
<evidence type="ECO:0000259" key="11">
    <source>
        <dbReference type="Pfam" id="PF08544"/>
    </source>
</evidence>
<gene>
    <name evidence="12" type="primary">mvk</name>
    <name evidence="12" type="ORF">VUQ06_06135</name>
</gene>
<dbReference type="AlphaFoldDB" id="A0AB74U128"/>
<comment type="pathway">
    <text evidence="9">Isoprenoid biosynthesis; isopentenyl diphosphate biosynthesis via mevalonate pathway; isopentenyl diphosphate from (R)-mevalonate: step 1/3.</text>
</comment>
<evidence type="ECO:0000256" key="5">
    <source>
        <dbReference type="ARBA" id="ARBA00022777"/>
    </source>
</evidence>
<keyword evidence="4" id="KW-0547">Nucleotide-binding</keyword>
<dbReference type="PRINTS" id="PR00959">
    <property type="entry name" value="MEVGALKINASE"/>
</dbReference>
<dbReference type="NCBIfam" id="TIGR00549">
    <property type="entry name" value="mevalon_kin"/>
    <property type="match status" value="1"/>
</dbReference>
<evidence type="ECO:0000259" key="10">
    <source>
        <dbReference type="Pfam" id="PF00288"/>
    </source>
</evidence>
<dbReference type="InterPro" id="IPR006204">
    <property type="entry name" value="GHMP_kinase_N_dom"/>
</dbReference>
<accession>A0AB74U128</accession>
<dbReference type="GO" id="GO:0019287">
    <property type="term" value="P:isopentenyl diphosphate biosynthetic process, mevalonate pathway"/>
    <property type="evidence" value="ECO:0007669"/>
    <property type="project" value="TreeGrafter"/>
</dbReference>
<dbReference type="EMBL" id="CP142435">
    <property type="protein sequence ID" value="XBC49080.1"/>
    <property type="molecule type" value="Genomic_DNA"/>
</dbReference>
<dbReference type="PANTHER" id="PTHR43290:SF2">
    <property type="entry name" value="MEVALONATE KINASE"/>
    <property type="match status" value="1"/>
</dbReference>
<keyword evidence="8" id="KW-0443">Lipid metabolism</keyword>
<evidence type="ECO:0000256" key="7">
    <source>
        <dbReference type="ARBA" id="ARBA00022842"/>
    </source>
</evidence>
<dbReference type="GO" id="GO:0004496">
    <property type="term" value="F:mevalonate kinase activity"/>
    <property type="evidence" value="ECO:0007669"/>
    <property type="project" value="UniProtKB-EC"/>
</dbReference>
<dbReference type="EC" id="2.7.1.36" evidence="12"/>
<keyword evidence="1" id="KW-0963">Cytoplasm</keyword>
<proteinExistence type="predicted"/>
<dbReference type="Pfam" id="PF00288">
    <property type="entry name" value="GHMP_kinases_N"/>
    <property type="match status" value="1"/>
</dbReference>
<evidence type="ECO:0000256" key="9">
    <source>
        <dbReference type="ARBA" id="ARBA00029438"/>
    </source>
</evidence>
<dbReference type="Gene3D" id="3.30.230.10">
    <property type="match status" value="1"/>
</dbReference>
<dbReference type="RefSeq" id="WP_347301234.1">
    <property type="nucleotide sequence ID" value="NZ_CP142435.1"/>
</dbReference>
<protein>
    <submittedName>
        <fullName evidence="12">Mevalonate kinase</fullName>
        <ecNumber evidence="12">2.7.1.36</ecNumber>
    </submittedName>
</protein>
<dbReference type="PANTHER" id="PTHR43290">
    <property type="entry name" value="MEVALONATE KINASE"/>
    <property type="match status" value="1"/>
</dbReference>
<sequence>MMMDALAQTKQGIGIAHGKVILIGEHAVVYNMPAIALPFTAATVSVSIQPCTGENYIDSAYYTGPLASSEQLNHLHQMIQAVCTYLETSANGLYITIDSSLPAERGVGSSAAVASATLRALCDYFDAELDEASFTHFVSISENMVHGQASGIDTEVIFQQSPIYFTKDQPPETLDLQLSGYLITADTGVTGSTKEAVADIQQLLIDYPAKTLEAIQQLGQLANQAKEVILSGNIKQLGQILSNSHLQLKQLTVSSPELDQLVFTALQAGALGAKLTGSGRGGCMIALAATEAEAQQIADALQQAGATQTWINSLGDSTDDNLY</sequence>
<evidence type="ECO:0000256" key="1">
    <source>
        <dbReference type="ARBA" id="ARBA00022490"/>
    </source>
</evidence>
<evidence type="ECO:0000256" key="3">
    <source>
        <dbReference type="ARBA" id="ARBA00022679"/>
    </source>
</evidence>
<dbReference type="SUPFAM" id="SSF55060">
    <property type="entry name" value="GHMP Kinase, C-terminal domain"/>
    <property type="match status" value="1"/>
</dbReference>